<dbReference type="Gene3D" id="3.80.10.10">
    <property type="entry name" value="Ribonuclease Inhibitor"/>
    <property type="match status" value="1"/>
</dbReference>
<comment type="subcellular location">
    <subcellularLocation>
        <location evidence="1">Cell envelope</location>
    </subcellularLocation>
</comment>
<feature type="compositionally biased region" description="Basic and acidic residues" evidence="2">
    <location>
        <begin position="670"/>
        <end position="685"/>
    </location>
</feature>
<dbReference type="InterPro" id="IPR003961">
    <property type="entry name" value="FN3_dom"/>
</dbReference>
<dbReference type="InterPro" id="IPR026906">
    <property type="entry name" value="LRR_5"/>
</dbReference>
<comment type="caution">
    <text evidence="5">The sequence shown here is derived from an EMBL/GenBank/DDBJ whole genome shotgun (WGS) entry which is preliminary data.</text>
</comment>
<dbReference type="InterPro" id="IPR014044">
    <property type="entry name" value="CAP_dom"/>
</dbReference>
<evidence type="ECO:0000256" key="2">
    <source>
        <dbReference type="SAM" id="MobiDB-lite"/>
    </source>
</evidence>
<sequence>MKNKWIKKIMTLSLCMVMAAEPMMAGAADSIEIAEVEEQVQGSAITEEDDREADIEDDIEEDTAENDQETEAELLMEEFTETEEEVILSPDEETGITEEADVLAVEDSDVTYSGTCGANVTWEVRGSVMTVSGSGAMNDGRVGDGTQTFDRDQITEIYISDGVTSVGNSAFSRYKNLRKAVVGNSVKTIGDSAFRQDENLTELTLGNSVEVIRGTAFGETGLQELVLPSSLKSLWSMALYGMDQLENITISANETYQTKDGALYTNGGKTLYFYPSKKTGEYTIPEGVTEIANDAFNGTNLTKQVIADSVTRMGEYAFSNSKTLQTIVFGKGIKVISRCCCSGNTALTTVTIPEGVTTVENEAFVLCPALKEVTLPCSVTSEDNAFPANTNVTRLNPKMESVENGGYVDAFKVNATVTELYQNAFDMLDLVNAERRKYGVQDLVMDTGLLETAMQRATECVIYNSHTRPNGFACNSANGRSMGENITRYGGTPQEAMEWWMNSLGHRANILMARYTSIGVGCVYANGSYYWLQCFGTDTPTQANRSAYSDRVHTRKVQVKRDKEYYTADIGYFFQKLTAGETKDIYVFWKSGKLQNTGAVFESSDPSICEIKDNKVIAKRPGTVTITMYFEEYREAAVTDTVTVVEKQPDQKPGQSSSGYWNEEEEWENDDSRTDSNKSDSSKKDSGYVTNGYRITYYPNGGQDSAITKTVKKKAKIGSLPKAKRKGYLFAGWYTSSKKGKKVSASTKVTGNMKLYAHWTKVKAAKASLKKPASKKGRKVTVSWKKVPGAKGYQILYADNAKMKGANSIIVKKTSTTLKNLQRGKKCYIKVRAYKTDSAGKKYLAPTVARKKF</sequence>
<feature type="domain" description="SCP" evidence="4">
    <location>
        <begin position="428"/>
        <end position="535"/>
    </location>
</feature>
<feature type="region of interest" description="Disordered" evidence="2">
    <location>
        <begin position="41"/>
        <end position="68"/>
    </location>
</feature>
<dbReference type="Pfam" id="PF13306">
    <property type="entry name" value="LRR_5"/>
    <property type="match status" value="2"/>
</dbReference>
<dbReference type="EMBL" id="JAOQKE010000002">
    <property type="protein sequence ID" value="MCU6724372.1"/>
    <property type="molecule type" value="Genomic_DNA"/>
</dbReference>
<evidence type="ECO:0000259" key="4">
    <source>
        <dbReference type="Pfam" id="PF00188"/>
    </source>
</evidence>
<dbReference type="SUPFAM" id="SSF49265">
    <property type="entry name" value="Fibronectin type III"/>
    <property type="match status" value="1"/>
</dbReference>
<dbReference type="CDD" id="cd05379">
    <property type="entry name" value="CAP_bacterial"/>
    <property type="match status" value="1"/>
</dbReference>
<dbReference type="RefSeq" id="WP_262653674.1">
    <property type="nucleotide sequence ID" value="NZ_JAOQKE010000002.1"/>
</dbReference>
<evidence type="ECO:0000313" key="6">
    <source>
        <dbReference type="Proteomes" id="UP001652338"/>
    </source>
</evidence>
<dbReference type="NCBIfam" id="TIGR02543">
    <property type="entry name" value="List_Bact_rpt"/>
    <property type="match status" value="1"/>
</dbReference>
<name>A0ABT2SIP1_9FIRM</name>
<protein>
    <submittedName>
        <fullName evidence="5">Leucine-rich repeat protein</fullName>
    </submittedName>
</protein>
<reference evidence="5 6" key="1">
    <citation type="journal article" date="2021" name="ISME Commun">
        <title>Automated analysis of genomic sequences facilitates high-throughput and comprehensive description of bacteria.</title>
        <authorList>
            <person name="Hitch T.C.A."/>
        </authorList>
    </citation>
    <scope>NUCLEOTIDE SEQUENCE [LARGE SCALE GENOMIC DNA]</scope>
    <source>
        <strain evidence="5 6">Sanger_29</strain>
    </source>
</reference>
<dbReference type="InterPro" id="IPR013378">
    <property type="entry name" value="InlB-like_B-rpt"/>
</dbReference>
<feature type="signal peptide" evidence="3">
    <location>
        <begin position="1"/>
        <end position="27"/>
    </location>
</feature>
<dbReference type="Proteomes" id="UP001652338">
    <property type="component" value="Unassembled WGS sequence"/>
</dbReference>
<evidence type="ECO:0000256" key="1">
    <source>
        <dbReference type="ARBA" id="ARBA00004196"/>
    </source>
</evidence>
<feature type="compositionally biased region" description="Acidic residues" evidence="2">
    <location>
        <begin position="46"/>
        <end position="68"/>
    </location>
</feature>
<dbReference type="Pfam" id="PF00188">
    <property type="entry name" value="CAP"/>
    <property type="match status" value="1"/>
</dbReference>
<dbReference type="Gene3D" id="2.60.40.10">
    <property type="entry name" value="Immunoglobulins"/>
    <property type="match status" value="1"/>
</dbReference>
<dbReference type="PANTHER" id="PTHR45661:SF3">
    <property type="entry name" value="IG-LIKE DOMAIN-CONTAINING PROTEIN"/>
    <property type="match status" value="1"/>
</dbReference>
<dbReference type="Pfam" id="PF09479">
    <property type="entry name" value="Flg_new"/>
    <property type="match status" value="1"/>
</dbReference>
<dbReference type="InterPro" id="IPR053139">
    <property type="entry name" value="Surface_bspA-like"/>
</dbReference>
<gene>
    <name evidence="5" type="ORF">OCV47_03195</name>
</gene>
<evidence type="ECO:0000256" key="3">
    <source>
        <dbReference type="SAM" id="SignalP"/>
    </source>
</evidence>
<proteinExistence type="predicted"/>
<keyword evidence="6" id="KW-1185">Reference proteome</keyword>
<feature type="chain" id="PRO_5045052822" evidence="3">
    <location>
        <begin position="28"/>
        <end position="853"/>
    </location>
</feature>
<dbReference type="InterPro" id="IPR035940">
    <property type="entry name" value="CAP_sf"/>
</dbReference>
<dbReference type="InterPro" id="IPR042229">
    <property type="entry name" value="Listeria/Bacterioides_rpt_sf"/>
</dbReference>
<dbReference type="Gene3D" id="2.60.40.4270">
    <property type="entry name" value="Listeria-Bacteroides repeat domain"/>
    <property type="match status" value="1"/>
</dbReference>
<dbReference type="InterPro" id="IPR013783">
    <property type="entry name" value="Ig-like_fold"/>
</dbReference>
<dbReference type="SUPFAM" id="SSF55797">
    <property type="entry name" value="PR-1-like"/>
    <property type="match status" value="1"/>
</dbReference>
<evidence type="ECO:0000313" key="5">
    <source>
        <dbReference type="EMBL" id="MCU6724372.1"/>
    </source>
</evidence>
<keyword evidence="3" id="KW-0732">Signal</keyword>
<dbReference type="Gene3D" id="3.40.33.10">
    <property type="entry name" value="CAP"/>
    <property type="match status" value="1"/>
</dbReference>
<dbReference type="SUPFAM" id="SSF52058">
    <property type="entry name" value="L domain-like"/>
    <property type="match status" value="1"/>
</dbReference>
<dbReference type="InterPro" id="IPR036116">
    <property type="entry name" value="FN3_sf"/>
</dbReference>
<dbReference type="PANTHER" id="PTHR45661">
    <property type="entry name" value="SURFACE ANTIGEN"/>
    <property type="match status" value="1"/>
</dbReference>
<dbReference type="CDD" id="cd00063">
    <property type="entry name" value="FN3"/>
    <property type="match status" value="1"/>
</dbReference>
<accession>A0ABT2SIP1</accession>
<organism evidence="5 6">
    <name type="scientific">Muricoprocola aceti</name>
    <dbReference type="NCBI Taxonomy" id="2981772"/>
    <lineage>
        <taxon>Bacteria</taxon>
        <taxon>Bacillati</taxon>
        <taxon>Bacillota</taxon>
        <taxon>Clostridia</taxon>
        <taxon>Lachnospirales</taxon>
        <taxon>Lachnospiraceae</taxon>
        <taxon>Muricoprocola</taxon>
    </lineage>
</organism>
<feature type="region of interest" description="Disordered" evidence="2">
    <location>
        <begin position="644"/>
        <end position="685"/>
    </location>
</feature>
<dbReference type="InterPro" id="IPR032675">
    <property type="entry name" value="LRR_dom_sf"/>
</dbReference>
<dbReference type="Gene3D" id="2.60.40.1080">
    <property type="match status" value="1"/>
</dbReference>